<dbReference type="PANTHER" id="PTHR30592:SF1">
    <property type="entry name" value="SULFUR CARRIER PROTEIN FDHD"/>
    <property type="match status" value="1"/>
</dbReference>
<evidence type="ECO:0000256" key="1">
    <source>
        <dbReference type="ARBA" id="ARBA00022490"/>
    </source>
</evidence>
<accession>A0AA42CUZ6</accession>
<evidence type="ECO:0000256" key="2">
    <source>
        <dbReference type="ARBA" id="ARBA00023150"/>
    </source>
</evidence>
<dbReference type="Pfam" id="PF02634">
    <property type="entry name" value="FdhD-NarQ"/>
    <property type="match status" value="1"/>
</dbReference>
<dbReference type="Gene3D" id="3.10.20.10">
    <property type="match status" value="1"/>
</dbReference>
<evidence type="ECO:0000313" key="3">
    <source>
        <dbReference type="EMBL" id="MCX2524496.1"/>
    </source>
</evidence>
<dbReference type="AlphaFoldDB" id="A0AA42CUZ6"/>
<reference evidence="3" key="1">
    <citation type="submission" date="2022-11" db="EMBL/GenBank/DDBJ databases">
        <title>Larsenimonas rhizosphaerae sp. nov., isolated from a tidal mudflat.</title>
        <authorList>
            <person name="Lee S.D."/>
            <person name="Kim I.S."/>
        </authorList>
    </citation>
    <scope>NUCLEOTIDE SEQUENCE</scope>
    <source>
        <strain evidence="3">GH2-1</strain>
    </source>
</reference>
<comment type="caution">
    <text evidence="3">The sequence shown here is derived from an EMBL/GenBank/DDBJ whole genome shotgun (WGS) entry which is preliminary data.</text>
</comment>
<protein>
    <submittedName>
        <fullName evidence="3">Formate dehydrogenase accessory sulfurtransferase FdhD</fullName>
    </submittedName>
</protein>
<gene>
    <name evidence="3" type="ORF">OQ287_09595</name>
</gene>
<keyword evidence="4" id="KW-1185">Reference proteome</keyword>
<dbReference type="SUPFAM" id="SSF53927">
    <property type="entry name" value="Cytidine deaminase-like"/>
    <property type="match status" value="1"/>
</dbReference>
<sequence>MTSRTEFTDYEWATDMPATDLKGPEEQAITLALNDMAFASVLATPVDLEAWAVGFAFSEGLISRISQIERVDQSPLRHGLRVQLTMAPHLAEQAMERRRVGASTSSCGRCGSADEGLMFEGLRQLPPSELPSMADWHRLFEALDQASRPGLHVALGLDPGGSIVTGVDIGRHNALDKLIGKGLQAGVMPAAGLVSSRCSLELIQKSVRAGMTTLGTLSHPSTLAVDTARLCGLNLVCCHRGQRLQLLSRGRTPSSLFRR</sequence>
<proteinExistence type="predicted"/>
<dbReference type="Proteomes" id="UP001165678">
    <property type="component" value="Unassembled WGS sequence"/>
</dbReference>
<dbReference type="GO" id="GO:0006777">
    <property type="term" value="P:Mo-molybdopterin cofactor biosynthetic process"/>
    <property type="evidence" value="ECO:0007669"/>
    <property type="project" value="UniProtKB-KW"/>
</dbReference>
<dbReference type="GO" id="GO:0016783">
    <property type="term" value="F:sulfurtransferase activity"/>
    <property type="evidence" value="ECO:0007669"/>
    <property type="project" value="InterPro"/>
</dbReference>
<keyword evidence="1" id="KW-0963">Cytoplasm</keyword>
<keyword evidence="2" id="KW-0501">Molybdenum cofactor biosynthesis</keyword>
<dbReference type="EMBL" id="JAPIVE010000002">
    <property type="protein sequence ID" value="MCX2524496.1"/>
    <property type="molecule type" value="Genomic_DNA"/>
</dbReference>
<dbReference type="Gene3D" id="3.40.140.10">
    <property type="entry name" value="Cytidine Deaminase, domain 2"/>
    <property type="match status" value="1"/>
</dbReference>
<dbReference type="RefSeq" id="WP_250935572.1">
    <property type="nucleotide sequence ID" value="NZ_JAMLJK010000001.1"/>
</dbReference>
<dbReference type="InterPro" id="IPR016193">
    <property type="entry name" value="Cytidine_deaminase-like"/>
</dbReference>
<name>A0AA42CUZ6_9GAMM</name>
<evidence type="ECO:0000313" key="4">
    <source>
        <dbReference type="Proteomes" id="UP001165678"/>
    </source>
</evidence>
<organism evidence="3 4">
    <name type="scientific">Larsenimonas rhizosphaerae</name>
    <dbReference type="NCBI Taxonomy" id="2944682"/>
    <lineage>
        <taxon>Bacteria</taxon>
        <taxon>Pseudomonadati</taxon>
        <taxon>Pseudomonadota</taxon>
        <taxon>Gammaproteobacteria</taxon>
        <taxon>Oceanospirillales</taxon>
        <taxon>Halomonadaceae</taxon>
        <taxon>Larsenimonas</taxon>
    </lineage>
</organism>
<dbReference type="PANTHER" id="PTHR30592">
    <property type="entry name" value="FORMATE DEHYDROGENASE"/>
    <property type="match status" value="1"/>
</dbReference>
<dbReference type="InterPro" id="IPR003786">
    <property type="entry name" value="FdhD"/>
</dbReference>
<dbReference type="PIRSF" id="PIRSF015626">
    <property type="entry name" value="FdhD"/>
    <property type="match status" value="1"/>
</dbReference>